<feature type="region of interest" description="Disordered" evidence="3">
    <location>
        <begin position="161"/>
        <end position="188"/>
    </location>
</feature>
<evidence type="ECO:0000256" key="3">
    <source>
        <dbReference type="SAM" id="MobiDB-lite"/>
    </source>
</evidence>
<gene>
    <name evidence="4" type="ORF">FPAR1323_LOCUS5230</name>
</gene>
<organism evidence="4">
    <name type="scientific">Florenciella parvula</name>
    <dbReference type="NCBI Taxonomy" id="236787"/>
    <lineage>
        <taxon>Eukaryota</taxon>
        <taxon>Sar</taxon>
        <taxon>Stramenopiles</taxon>
        <taxon>Ochrophyta</taxon>
        <taxon>Dictyochophyceae</taxon>
        <taxon>Florenciellales</taxon>
        <taxon>Florenciella</taxon>
    </lineage>
</organism>
<protein>
    <submittedName>
        <fullName evidence="4">Uncharacterized protein</fullName>
    </submittedName>
</protein>
<dbReference type="Gene3D" id="3.80.10.10">
    <property type="entry name" value="Ribonuclease Inhibitor"/>
    <property type="match status" value="1"/>
</dbReference>
<accession>A0A7S2BNI4</accession>
<dbReference type="SUPFAM" id="SSF52058">
    <property type="entry name" value="L domain-like"/>
    <property type="match status" value="1"/>
</dbReference>
<sequence length="222" mass="23751">MGLSLTNNELTTASALDVPNQIRQLNLGGNPFIGVPSLLGCKLLVDLNLSYIEGLMTTTHGAPFAHLQALLRLDLTCTGLSRLFSEDEATPVLGGLDMLQELSLAENELVDTEEVINAINPLRCLTELDLQNNPCCDDGAYKQGALVAECPWLQRLDGSSTKMKSDVQGSLGTELGPLGSLEKEDHRNSLKIGDAPSMAHMSAMEQEVESAMKGEVDNSVVA</sequence>
<keyword evidence="2" id="KW-0677">Repeat</keyword>
<evidence type="ECO:0000256" key="2">
    <source>
        <dbReference type="ARBA" id="ARBA00022737"/>
    </source>
</evidence>
<keyword evidence="1" id="KW-0433">Leucine-rich repeat</keyword>
<name>A0A7S2BNI4_9STRA</name>
<evidence type="ECO:0000313" key="4">
    <source>
        <dbReference type="EMBL" id="CAD9402158.1"/>
    </source>
</evidence>
<dbReference type="InterPro" id="IPR032675">
    <property type="entry name" value="LRR_dom_sf"/>
</dbReference>
<feature type="compositionally biased region" description="Polar residues" evidence="3">
    <location>
        <begin position="161"/>
        <end position="171"/>
    </location>
</feature>
<reference evidence="4" key="1">
    <citation type="submission" date="2021-01" db="EMBL/GenBank/DDBJ databases">
        <authorList>
            <person name="Corre E."/>
            <person name="Pelletier E."/>
            <person name="Niang G."/>
            <person name="Scheremetjew M."/>
            <person name="Finn R."/>
            <person name="Kale V."/>
            <person name="Holt S."/>
            <person name="Cochrane G."/>
            <person name="Meng A."/>
            <person name="Brown T."/>
            <person name="Cohen L."/>
        </authorList>
    </citation>
    <scope>NUCLEOTIDE SEQUENCE</scope>
    <source>
        <strain evidence="4">RCC1693</strain>
    </source>
</reference>
<dbReference type="PANTHER" id="PTHR46652">
    <property type="entry name" value="LEUCINE-RICH REPEAT AND IQ DOMAIN-CONTAINING PROTEIN 1-RELATED"/>
    <property type="match status" value="1"/>
</dbReference>
<dbReference type="EMBL" id="HBGT01009583">
    <property type="protein sequence ID" value="CAD9402158.1"/>
    <property type="molecule type" value="Transcribed_RNA"/>
</dbReference>
<evidence type="ECO:0000256" key="1">
    <source>
        <dbReference type="ARBA" id="ARBA00022614"/>
    </source>
</evidence>
<dbReference type="PANTHER" id="PTHR46652:SF3">
    <property type="entry name" value="LEUCINE-RICH REPEAT-CONTAINING PROTEIN 9"/>
    <property type="match status" value="1"/>
</dbReference>
<dbReference type="AlphaFoldDB" id="A0A7S2BNI4"/>
<proteinExistence type="predicted"/>
<dbReference type="InterPro" id="IPR050836">
    <property type="entry name" value="SDS22/Internalin_LRR"/>
</dbReference>